<feature type="compositionally biased region" description="Basic residues" evidence="18">
    <location>
        <begin position="254"/>
        <end position="265"/>
    </location>
</feature>
<feature type="compositionally biased region" description="Polar residues" evidence="18">
    <location>
        <begin position="273"/>
        <end position="285"/>
    </location>
</feature>
<evidence type="ECO:0000256" key="10">
    <source>
        <dbReference type="ARBA" id="ARBA00022723"/>
    </source>
</evidence>
<evidence type="ECO:0000256" key="17">
    <source>
        <dbReference type="ARBA" id="ARBA00023242"/>
    </source>
</evidence>
<feature type="compositionally biased region" description="Low complexity" evidence="18">
    <location>
        <begin position="172"/>
        <end position="186"/>
    </location>
</feature>
<keyword evidence="15" id="KW-0805">Transcription regulation</keyword>
<dbReference type="FunFam" id="3.60.10.10:FF:000002">
    <property type="entry name" value="CCR4-NOT transcription complex subunit 6 like"/>
    <property type="match status" value="1"/>
</dbReference>
<keyword evidence="16" id="KW-0804">Transcription</keyword>
<feature type="region of interest" description="Disordered" evidence="18">
    <location>
        <begin position="172"/>
        <end position="285"/>
    </location>
</feature>
<dbReference type="AlphaFoldDB" id="A0A4Y7LR30"/>
<keyword evidence="11" id="KW-0677">Repeat</keyword>
<feature type="compositionally biased region" description="Low complexity" evidence="18">
    <location>
        <begin position="211"/>
        <end position="250"/>
    </location>
</feature>
<evidence type="ECO:0000256" key="9">
    <source>
        <dbReference type="ARBA" id="ARBA00022722"/>
    </source>
</evidence>
<evidence type="ECO:0000256" key="13">
    <source>
        <dbReference type="ARBA" id="ARBA00022839"/>
    </source>
</evidence>
<evidence type="ECO:0000256" key="18">
    <source>
        <dbReference type="SAM" id="MobiDB-lite"/>
    </source>
</evidence>
<comment type="catalytic activity">
    <reaction evidence="1">
        <text>Exonucleolytic cleavage of poly(A) to 5'-AMP.</text>
        <dbReference type="EC" id="3.1.13.4"/>
    </reaction>
</comment>
<proteinExistence type="evidence at transcript level"/>
<keyword evidence="17" id="KW-0539">Nucleus</keyword>
<dbReference type="CDD" id="cd09097">
    <property type="entry name" value="Deadenylase_CCR4"/>
    <property type="match status" value="1"/>
</dbReference>
<dbReference type="GO" id="GO:0005737">
    <property type="term" value="C:cytoplasm"/>
    <property type="evidence" value="ECO:0007669"/>
    <property type="project" value="UniProtKB-SubCell"/>
</dbReference>
<dbReference type="InterPro" id="IPR005135">
    <property type="entry name" value="Endo/exonuclease/phosphatase"/>
</dbReference>
<accession>A0A4Y7LR30</accession>
<evidence type="ECO:0000256" key="14">
    <source>
        <dbReference type="ARBA" id="ARBA00022842"/>
    </source>
</evidence>
<name>A0A4Y7LR30_9CRUS</name>
<feature type="domain" description="Endonuclease/exonuclease/phosphatase" evidence="19">
    <location>
        <begin position="409"/>
        <end position="744"/>
    </location>
</feature>
<dbReference type="PANTHER" id="PTHR12121">
    <property type="entry name" value="CARBON CATABOLITE REPRESSOR PROTEIN 4"/>
    <property type="match status" value="1"/>
</dbReference>
<evidence type="ECO:0000313" key="20">
    <source>
        <dbReference type="EMBL" id="SVE69809.1"/>
    </source>
</evidence>
<keyword evidence="10" id="KW-0479">Metal-binding</keyword>
<dbReference type="Gene3D" id="3.60.10.10">
    <property type="entry name" value="Endonuclease/exonuclease/phosphatase"/>
    <property type="match status" value="1"/>
</dbReference>
<evidence type="ECO:0000256" key="15">
    <source>
        <dbReference type="ARBA" id="ARBA00023015"/>
    </source>
</evidence>
<evidence type="ECO:0000256" key="8">
    <source>
        <dbReference type="ARBA" id="ARBA00022614"/>
    </source>
</evidence>
<keyword evidence="12" id="KW-0378">Hydrolase</keyword>
<evidence type="ECO:0000256" key="3">
    <source>
        <dbReference type="ARBA" id="ARBA00004123"/>
    </source>
</evidence>
<evidence type="ECO:0000256" key="2">
    <source>
        <dbReference type="ARBA" id="ARBA00001946"/>
    </source>
</evidence>
<dbReference type="SUPFAM" id="SSF56219">
    <property type="entry name" value="DNase I-like"/>
    <property type="match status" value="1"/>
</dbReference>
<protein>
    <recommendedName>
        <fullName evidence="6">poly(A)-specific ribonuclease</fullName>
        <ecNumber evidence="6">3.1.13.4</ecNumber>
    </recommendedName>
</protein>
<dbReference type="PANTHER" id="PTHR12121:SF100">
    <property type="entry name" value="POLY(A)-SPECIFIC RIBONUCLEASE"/>
    <property type="match status" value="1"/>
</dbReference>
<comment type="cofactor">
    <cofactor evidence="2">
        <name>Mg(2+)</name>
        <dbReference type="ChEBI" id="CHEBI:18420"/>
    </cofactor>
</comment>
<keyword evidence="7" id="KW-0963">Cytoplasm</keyword>
<evidence type="ECO:0000256" key="11">
    <source>
        <dbReference type="ARBA" id="ARBA00022737"/>
    </source>
</evidence>
<dbReference type="GO" id="GO:0046872">
    <property type="term" value="F:metal ion binding"/>
    <property type="evidence" value="ECO:0007669"/>
    <property type="project" value="UniProtKB-KW"/>
</dbReference>
<dbReference type="GO" id="GO:0005634">
    <property type="term" value="C:nucleus"/>
    <property type="evidence" value="ECO:0007669"/>
    <property type="project" value="UniProtKB-SubCell"/>
</dbReference>
<sequence length="769" mass="85606">MGTVDLDRYTGSCLITTAVRPRPKSQQAQCKTVQEAQLSTSAVATALPLDSASSNKPTVMMTQDPRNWAGAPLLSMAASIRKTKQNPGISGNKSWHSHQHHHLHTPVYHHIPGGAILPHHPHPVEAYAAACHLQGAPLIRIPRQQQQQHFKQHPLPFQPIKRLGSLPVQQLLQQPQQQRPSGVRRPFALPIVPPPPTGLIVPARSTEDGRSAASSPSSTSSSSSGSISISDTCSITSDEGLASGGSESSLPRIIKSRRRHKKKKQQLQPQQKSTTTAMPSQQQLQSPECALAELDQLTELFRSCASLSTTLPSPSTQQPVPLCLTPPLWPQQGDIWSSPSCASTSSSPPSSSLSSCWPDQRVIRRPNRAFINSNALAPVITAPLPPMRPWIPLGTPERNRPTCIFTVMCYNVLCDKYATRQMYGYCPSWVLKWEYRRKSILEEIRHYSADIISLQEVETEQFYNYFLPELKRDGYDGIFSPKSRAKTMAESDRRFVDGCAIFYRTAKFSLVYDHLIEFNQLALANAEGSDDMLNRVMTKDNIGLAALLETKEAAWSNGIRPDPSQIHQPLLVCTAHLHWDPQYCDVKLVQTMMLMNELKQLTQDAAGHSFRPGHKADPSNTQLLLCGDFNSLLDSGVVEFLNASRIAANHPDFKELGYKSCLQKVSPFSEKTNEFTHPFRLATAYTTDVMPYSNYTYDFKGLIDYVFYSKNTMTPLGLLGPVDSEWFRENKVLGCPHRDIPSDHFSLLVELEMSPTYSGLGSNGFIPRR</sequence>
<evidence type="ECO:0000256" key="1">
    <source>
        <dbReference type="ARBA" id="ARBA00001663"/>
    </source>
</evidence>
<organism evidence="20">
    <name type="scientific">Eubosmina coregoni</name>
    <dbReference type="NCBI Taxonomy" id="186181"/>
    <lineage>
        <taxon>Eukaryota</taxon>
        <taxon>Metazoa</taxon>
        <taxon>Ecdysozoa</taxon>
        <taxon>Arthropoda</taxon>
        <taxon>Crustacea</taxon>
        <taxon>Branchiopoda</taxon>
        <taxon>Diplostraca</taxon>
        <taxon>Cladocera</taxon>
        <taxon>Anomopoda</taxon>
        <taxon>Bosminidae</taxon>
        <taxon>Eubosmina</taxon>
    </lineage>
</organism>
<reference evidence="20" key="1">
    <citation type="submission" date="2018-08" db="EMBL/GenBank/DDBJ databases">
        <authorList>
            <person name="Cornetti L."/>
        </authorList>
    </citation>
    <scope>NUCLEOTIDE SEQUENCE</scope>
    <source>
        <strain evidence="20">FI-BAL1-1</strain>
    </source>
</reference>
<evidence type="ECO:0000256" key="7">
    <source>
        <dbReference type="ARBA" id="ARBA00022490"/>
    </source>
</evidence>
<dbReference type="GO" id="GO:0004535">
    <property type="term" value="F:poly(A)-specific ribonuclease activity"/>
    <property type="evidence" value="ECO:0007669"/>
    <property type="project" value="UniProtKB-EC"/>
</dbReference>
<comment type="similarity">
    <text evidence="5">Belongs to the CCR4/nocturin family.</text>
</comment>
<dbReference type="Pfam" id="PF03372">
    <property type="entry name" value="Exo_endo_phos"/>
    <property type="match status" value="1"/>
</dbReference>
<dbReference type="InterPro" id="IPR036691">
    <property type="entry name" value="Endo/exonu/phosph_ase_sf"/>
</dbReference>
<evidence type="ECO:0000256" key="16">
    <source>
        <dbReference type="ARBA" id="ARBA00023163"/>
    </source>
</evidence>
<evidence type="ECO:0000256" key="5">
    <source>
        <dbReference type="ARBA" id="ARBA00010774"/>
    </source>
</evidence>
<gene>
    <name evidence="20" type="primary">EOG090X06K5</name>
</gene>
<evidence type="ECO:0000256" key="4">
    <source>
        <dbReference type="ARBA" id="ARBA00004496"/>
    </source>
</evidence>
<dbReference type="InterPro" id="IPR050410">
    <property type="entry name" value="CCR4/nocturin_mRNA_transcr"/>
</dbReference>
<dbReference type="EMBL" id="LR000190">
    <property type="protein sequence ID" value="SVE69809.1"/>
    <property type="molecule type" value="mRNA"/>
</dbReference>
<keyword evidence="13" id="KW-0269">Exonuclease</keyword>
<keyword evidence="14" id="KW-0460">Magnesium</keyword>
<keyword evidence="9" id="KW-0540">Nuclease</keyword>
<evidence type="ECO:0000256" key="12">
    <source>
        <dbReference type="ARBA" id="ARBA00022801"/>
    </source>
</evidence>
<comment type="subcellular location">
    <subcellularLocation>
        <location evidence="4">Cytoplasm</location>
    </subcellularLocation>
    <subcellularLocation>
        <location evidence="3">Nucleus</location>
    </subcellularLocation>
</comment>
<keyword evidence="8" id="KW-0433">Leucine-rich repeat</keyword>
<evidence type="ECO:0000259" key="19">
    <source>
        <dbReference type="Pfam" id="PF03372"/>
    </source>
</evidence>
<dbReference type="EC" id="3.1.13.4" evidence="6"/>
<evidence type="ECO:0000256" key="6">
    <source>
        <dbReference type="ARBA" id="ARBA00012161"/>
    </source>
</evidence>